<evidence type="ECO:0000256" key="1">
    <source>
        <dbReference type="SAM" id="MobiDB-lite"/>
    </source>
</evidence>
<feature type="compositionally biased region" description="Low complexity" evidence="1">
    <location>
        <begin position="795"/>
        <end position="814"/>
    </location>
</feature>
<dbReference type="PANTHER" id="PTHR13297:SF5">
    <property type="entry name" value="TBC1 DOMAIN FAMILY MEMBER 23"/>
    <property type="match status" value="1"/>
</dbReference>
<dbReference type="OrthoDB" id="73307at2759"/>
<dbReference type="InterPro" id="IPR001763">
    <property type="entry name" value="Rhodanese-like_dom"/>
</dbReference>
<evidence type="ECO:0000259" key="2">
    <source>
        <dbReference type="PROSITE" id="PS50206"/>
    </source>
</evidence>
<accession>A0A8K1FFN4</accession>
<protein>
    <recommendedName>
        <fullName evidence="2">Rhodanese domain-containing protein</fullName>
    </recommendedName>
</protein>
<comment type="caution">
    <text evidence="3">The sequence shown here is derived from an EMBL/GenBank/DDBJ whole genome shotgun (WGS) entry which is preliminary data.</text>
</comment>
<dbReference type="InterPro" id="IPR039755">
    <property type="entry name" value="TBC1D23"/>
</dbReference>
<evidence type="ECO:0000313" key="4">
    <source>
        <dbReference type="Proteomes" id="UP000794436"/>
    </source>
</evidence>
<feature type="region of interest" description="Disordered" evidence="1">
    <location>
        <begin position="162"/>
        <end position="192"/>
    </location>
</feature>
<feature type="region of interest" description="Disordered" evidence="1">
    <location>
        <begin position="22"/>
        <end position="125"/>
    </location>
</feature>
<feature type="compositionally biased region" description="Low complexity" evidence="1">
    <location>
        <begin position="960"/>
        <end position="972"/>
    </location>
</feature>
<sequence length="1175" mass="126966">MSTMESDFDDIFGDLKEDQQFSAVNTSDLDESSIFGDTPVTTKPVEKPSERAATTATPTAGDQDEFLSWLDDGDSAPSSSAPPPAPMEVPPAPSTSNLQTVDLGDDDDDDFLASPSASAPAVAPLPPTIAMQVSAVPTKESAAISMDDDDDDDLEKFIEQAKANAKKKSNSRESSGSSLQIKSQQRHESAGQPQFDVATLHKQFLETGAVSTPATRVAMWQHAVLGADSAKETASLSMYAVQTTPLNLPNQEQLRKDVESICSGIFASALHAASVGSTSDDSADASRLLFIDNTEILVSYLCKKLKLSEYPSNLALLFAPAIAASGNDPLRLDLVATLTAVVERALPHLSKQMPLHAVAEGRRPLLKWLLLYHAPTIAFHLDQHFHEWHTTAGIPDSWVVSMFESETYRNGLDFLIKVWDCCLLLSKETISARVAATRAFPSTTMCFVIVHLIARAEKKLMRMEGEQLKACLMQTLVEVLQDKNENLVNGVRKLIDATPQSFCVKLRDAAHVQEQSNDASTSEVADASSGSKSNMMSLLTASTNGVMHVGSMMISMPTNLLTTMVPLKLTSPSSAANKDGHGNEELFTQLMREDRNAASICLTLSASDVIPHVFRSFQAPQNDESIRYFIIDCRASEEVHQGQVPTAFHFDPDAVTDPQVLETVLATLNPMKGTVHMCVMNHGYGYIADSLRQMMSASPSSYSDLPFFLRDEFLEAMARDISRVNAALLFLAKRGFPHVSVLEGGYGATHELLLQSGHEGFCVSDLIDHDAPQCTLCQHLRSLPSTISPTVGKTSSFSVNGSGSASSSRGNSSSTLEAARPKLSSNSGSELDAKSLFDGRGSQTNSYFSGFTGALQKSGKVMMNPADSLKDSKKWFMKKTGSMPSSPDQTGSTLAKSPTVMPNLNKLKNSLSHIGSESLDMLKKAEQATVGKTQLKNMFSAASPTTKSNAGGTGAAPNVSPSSGGASARSSSFQKADEEVFTIDDDEEEEQDDFVGGGGSSRTSSSSSMGGRTMDSFSTSVDHLHGAVGTTLVLHTVEKGKISELSKGQRVSRSQMQPFVDSPFFAAYKKKKAPATATAATSSRASMLPRRLVVAENHVIVLKAERHMEDVYVVKSCHYLAHLARMTCLKKNALMVTVYYTWKDTTGVVQEKRNAYEVQQRDEFIKVIKTTMEKM</sequence>
<dbReference type="SUPFAM" id="SSF52821">
    <property type="entry name" value="Rhodanese/Cell cycle control phosphatase"/>
    <property type="match status" value="1"/>
</dbReference>
<dbReference type="PROSITE" id="PS50206">
    <property type="entry name" value="RHODANESE_3"/>
    <property type="match status" value="1"/>
</dbReference>
<feature type="compositionally biased region" description="Acidic residues" evidence="1">
    <location>
        <begin position="979"/>
        <end position="993"/>
    </location>
</feature>
<dbReference type="GO" id="GO:0005829">
    <property type="term" value="C:cytosol"/>
    <property type="evidence" value="ECO:0007669"/>
    <property type="project" value="GOC"/>
</dbReference>
<dbReference type="Proteomes" id="UP000794436">
    <property type="component" value="Unassembled WGS sequence"/>
</dbReference>
<gene>
    <name evidence="3" type="ORF">Poli38472_000778</name>
</gene>
<dbReference type="GO" id="GO:0099041">
    <property type="term" value="P:vesicle tethering to Golgi"/>
    <property type="evidence" value="ECO:0007669"/>
    <property type="project" value="TreeGrafter"/>
</dbReference>
<feature type="domain" description="Rhodanese" evidence="2">
    <location>
        <begin position="624"/>
        <end position="758"/>
    </location>
</feature>
<proteinExistence type="predicted"/>
<feature type="compositionally biased region" description="Low complexity" evidence="1">
    <location>
        <begin position="1001"/>
        <end position="1014"/>
    </location>
</feature>
<dbReference type="InterPro" id="IPR036873">
    <property type="entry name" value="Rhodanese-like_dom_sf"/>
</dbReference>
<name>A0A8K1FFN4_PYTOL</name>
<reference evidence="3" key="1">
    <citation type="submission" date="2019-03" db="EMBL/GenBank/DDBJ databases">
        <title>Long read genome sequence of the mycoparasitic Pythium oligandrum ATCC 38472 isolated from sugarbeet rhizosphere.</title>
        <authorList>
            <person name="Gaulin E."/>
        </authorList>
    </citation>
    <scope>NUCLEOTIDE SEQUENCE</scope>
    <source>
        <strain evidence="3">ATCC 38472_TT</strain>
    </source>
</reference>
<feature type="region of interest" description="Disordered" evidence="1">
    <location>
        <begin position="794"/>
        <end position="836"/>
    </location>
</feature>
<dbReference type="AlphaFoldDB" id="A0A8K1FFN4"/>
<organism evidence="3 4">
    <name type="scientific">Pythium oligandrum</name>
    <name type="common">Mycoparasitic fungus</name>
    <dbReference type="NCBI Taxonomy" id="41045"/>
    <lineage>
        <taxon>Eukaryota</taxon>
        <taxon>Sar</taxon>
        <taxon>Stramenopiles</taxon>
        <taxon>Oomycota</taxon>
        <taxon>Peronosporomycetes</taxon>
        <taxon>Pythiales</taxon>
        <taxon>Pythiaceae</taxon>
        <taxon>Pythium</taxon>
    </lineage>
</organism>
<feature type="region of interest" description="Disordered" evidence="1">
    <location>
        <begin position="942"/>
        <end position="1018"/>
    </location>
</feature>
<dbReference type="Gene3D" id="3.40.250.10">
    <property type="entry name" value="Rhodanese-like domain"/>
    <property type="match status" value="1"/>
</dbReference>
<dbReference type="EMBL" id="SPLM01000108">
    <property type="protein sequence ID" value="TMW60736.1"/>
    <property type="molecule type" value="Genomic_DNA"/>
</dbReference>
<dbReference type="PANTHER" id="PTHR13297">
    <property type="entry name" value="TBC1 DOMAIN FAMILY MEMBER 23-RELATED"/>
    <property type="match status" value="1"/>
</dbReference>
<feature type="compositionally biased region" description="Pro residues" evidence="1">
    <location>
        <begin position="80"/>
        <end position="93"/>
    </location>
</feature>
<dbReference type="GO" id="GO:0005802">
    <property type="term" value="C:trans-Golgi network"/>
    <property type="evidence" value="ECO:0007669"/>
    <property type="project" value="TreeGrafter"/>
</dbReference>
<keyword evidence="4" id="KW-1185">Reference proteome</keyword>
<feature type="compositionally biased region" description="Low complexity" evidence="1">
    <location>
        <begin position="112"/>
        <end position="122"/>
    </location>
</feature>
<evidence type="ECO:0000313" key="3">
    <source>
        <dbReference type="EMBL" id="TMW60736.1"/>
    </source>
</evidence>
<dbReference type="GO" id="GO:0042147">
    <property type="term" value="P:retrograde transport, endosome to Golgi"/>
    <property type="evidence" value="ECO:0007669"/>
    <property type="project" value="InterPro"/>
</dbReference>